<dbReference type="EMBL" id="BLAL01000191">
    <property type="protein sequence ID" value="GES89823.1"/>
    <property type="molecule type" value="Genomic_DNA"/>
</dbReference>
<name>A0A2Z6RE95_9GLOM</name>
<dbReference type="Proteomes" id="UP000615446">
    <property type="component" value="Unassembled WGS sequence"/>
</dbReference>
<feature type="domain" description="AIG1-type G" evidence="5">
    <location>
        <begin position="120"/>
        <end position="253"/>
    </location>
</feature>
<accession>A0A2Z6RE95</accession>
<dbReference type="EMBL" id="BEXD01002768">
    <property type="protein sequence ID" value="GBB99322.1"/>
    <property type="molecule type" value="Genomic_DNA"/>
</dbReference>
<dbReference type="InterPro" id="IPR027417">
    <property type="entry name" value="P-loop_NTPase"/>
</dbReference>
<reference evidence="8" key="2">
    <citation type="submission" date="2019-10" db="EMBL/GenBank/DDBJ databases">
        <title>Conservation and host-specific expression of non-tandemly repeated heterogenous ribosome RNA gene in arbuscular mycorrhizal fungi.</title>
        <authorList>
            <person name="Maeda T."/>
            <person name="Kobayashi Y."/>
            <person name="Nakagawa T."/>
            <person name="Ezawa T."/>
            <person name="Yamaguchi K."/>
            <person name="Bino T."/>
            <person name="Nishimoto Y."/>
            <person name="Shigenobu S."/>
            <person name="Kawaguchi M."/>
        </authorList>
    </citation>
    <scope>NUCLEOTIDE SEQUENCE</scope>
    <source>
        <strain evidence="8">HR1</strain>
    </source>
</reference>
<dbReference type="GO" id="GO:0005576">
    <property type="term" value="C:extracellular region"/>
    <property type="evidence" value="ECO:0007669"/>
    <property type="project" value="UniProtKB-SubCell"/>
</dbReference>
<evidence type="ECO:0000256" key="3">
    <source>
        <dbReference type="ARBA" id="ARBA00022525"/>
    </source>
</evidence>
<dbReference type="STRING" id="94130.A0A2Z6RE95"/>
<dbReference type="GO" id="GO:0005525">
    <property type="term" value="F:GTP binding"/>
    <property type="evidence" value="ECO:0007669"/>
    <property type="project" value="InterPro"/>
</dbReference>
<dbReference type="SUPFAM" id="SSF52540">
    <property type="entry name" value="P-loop containing nucleoside triphosphate hydrolases"/>
    <property type="match status" value="1"/>
</dbReference>
<sequence>MSPTITLSCLVQSDNPNKKNIFKIGIDKNKSVNELKKEIKKKKHNNFVNLSADELQLWKVDIPFEKPNEKLNILNTQFYTSIKEELEGEELDGTKKISEYFPDKLMNEHINIIIQRERINVVFFGLTGHGKSSIANMLIQGDIHQDNAFKVNNGAKGETINIHSGVNEIFQVFDTIGLGESSSGSVPHKEAIKRIRDYFSRCQVPLNYICYVKKQDRFTEEDAKMFKIFKKIFKGGEINFHIIITHSKPEWVEENFETIKDNFGNYPIIPVNFPWNNDDFTQFEKNQREQSLERLLETLLRPGNNGIKLEVLSSSQAFETNVSKVVSLVPIVGSVYQLISSGVYYTLGKPNVAKERFTEGAVGGYADGMAFISAGLGSNAVKVIVKNVGKRIALKIINQVKEKIEKSDDKLYTILPHNFSK</sequence>
<dbReference type="Pfam" id="PF20147">
    <property type="entry name" value="Crinkler"/>
    <property type="match status" value="1"/>
</dbReference>
<evidence type="ECO:0000256" key="2">
    <source>
        <dbReference type="ARBA" id="ARBA00004613"/>
    </source>
</evidence>
<dbReference type="AlphaFoldDB" id="A0A2Z6RE95"/>
<dbReference type="Gene3D" id="3.40.50.300">
    <property type="entry name" value="P-loop containing nucleotide triphosphate hydrolases"/>
    <property type="match status" value="1"/>
</dbReference>
<proteinExistence type="predicted"/>
<keyword evidence="9" id="KW-1185">Reference proteome</keyword>
<dbReference type="Proteomes" id="UP000247702">
    <property type="component" value="Unassembled WGS sequence"/>
</dbReference>
<protein>
    <submittedName>
        <fullName evidence="8">GTP-binding protein</fullName>
    </submittedName>
</protein>
<evidence type="ECO:0000256" key="1">
    <source>
        <dbReference type="ARBA" id="ARBA00004340"/>
    </source>
</evidence>
<dbReference type="Pfam" id="PF04548">
    <property type="entry name" value="AIG1"/>
    <property type="match status" value="1"/>
</dbReference>
<reference evidence="7 9" key="1">
    <citation type="submission" date="2017-11" db="EMBL/GenBank/DDBJ databases">
        <title>The genome of Rhizophagus clarus HR1 reveals common genetic basis of auxotrophy among arbuscular mycorrhizal fungi.</title>
        <authorList>
            <person name="Kobayashi Y."/>
        </authorList>
    </citation>
    <scope>NUCLEOTIDE SEQUENCE [LARGE SCALE GENOMIC DNA]</scope>
    <source>
        <strain evidence="7 9">HR1</strain>
    </source>
</reference>
<evidence type="ECO:0000259" key="6">
    <source>
        <dbReference type="Pfam" id="PF20147"/>
    </source>
</evidence>
<dbReference type="GO" id="GO:0043657">
    <property type="term" value="C:host cell"/>
    <property type="evidence" value="ECO:0007669"/>
    <property type="project" value="UniProtKB-SubCell"/>
</dbReference>
<evidence type="ECO:0000313" key="7">
    <source>
        <dbReference type="EMBL" id="GBB99322.1"/>
    </source>
</evidence>
<comment type="caution">
    <text evidence="7">The sequence shown here is derived from an EMBL/GenBank/DDBJ whole genome shotgun (WGS) entry which is preliminary data.</text>
</comment>
<keyword evidence="3" id="KW-0964">Secreted</keyword>
<evidence type="ECO:0000313" key="9">
    <source>
        <dbReference type="Proteomes" id="UP000247702"/>
    </source>
</evidence>
<dbReference type="OrthoDB" id="8954335at2759"/>
<dbReference type="InterPro" id="IPR045379">
    <property type="entry name" value="Crinkler_N"/>
</dbReference>
<comment type="subcellular location">
    <subcellularLocation>
        <location evidence="1">Host cell</location>
    </subcellularLocation>
    <subcellularLocation>
        <location evidence="2">Secreted</location>
    </subcellularLocation>
</comment>
<evidence type="ECO:0000313" key="8">
    <source>
        <dbReference type="EMBL" id="GES89823.1"/>
    </source>
</evidence>
<evidence type="ECO:0000259" key="5">
    <source>
        <dbReference type="Pfam" id="PF04548"/>
    </source>
</evidence>
<dbReference type="InterPro" id="IPR006703">
    <property type="entry name" value="G_AIG1"/>
</dbReference>
<keyword evidence="4" id="KW-0547">Nucleotide-binding</keyword>
<gene>
    <name evidence="8" type="ORF">RCL2_001670100</name>
    <name evidence="7" type="ORF">RclHR1_03490004</name>
</gene>
<evidence type="ECO:0000256" key="4">
    <source>
        <dbReference type="ARBA" id="ARBA00022741"/>
    </source>
</evidence>
<organism evidence="7 9">
    <name type="scientific">Rhizophagus clarus</name>
    <dbReference type="NCBI Taxonomy" id="94130"/>
    <lineage>
        <taxon>Eukaryota</taxon>
        <taxon>Fungi</taxon>
        <taxon>Fungi incertae sedis</taxon>
        <taxon>Mucoromycota</taxon>
        <taxon>Glomeromycotina</taxon>
        <taxon>Glomeromycetes</taxon>
        <taxon>Glomerales</taxon>
        <taxon>Glomeraceae</taxon>
        <taxon>Rhizophagus</taxon>
    </lineage>
</organism>
<feature type="domain" description="Crinkler effector protein N-terminal" evidence="6">
    <location>
        <begin position="5"/>
        <end position="115"/>
    </location>
</feature>